<feature type="transmembrane region" description="Helical" evidence="1">
    <location>
        <begin position="96"/>
        <end position="119"/>
    </location>
</feature>
<dbReference type="Pfam" id="PF01757">
    <property type="entry name" value="Acyl_transf_3"/>
    <property type="match status" value="1"/>
</dbReference>
<evidence type="ECO:0000313" key="3">
    <source>
        <dbReference type="EMBL" id="OGD08285.1"/>
    </source>
</evidence>
<evidence type="ECO:0000256" key="1">
    <source>
        <dbReference type="SAM" id="Phobius"/>
    </source>
</evidence>
<dbReference type="InterPro" id="IPR050879">
    <property type="entry name" value="Acyltransferase_3"/>
</dbReference>
<feature type="transmembrane region" description="Helical" evidence="1">
    <location>
        <begin position="324"/>
        <end position="345"/>
    </location>
</feature>
<reference evidence="3 4" key="1">
    <citation type="journal article" date="2016" name="Nat. Commun.">
        <title>Thousands of microbial genomes shed light on interconnected biogeochemical processes in an aquifer system.</title>
        <authorList>
            <person name="Anantharaman K."/>
            <person name="Brown C.T."/>
            <person name="Hug L.A."/>
            <person name="Sharon I."/>
            <person name="Castelle C.J."/>
            <person name="Probst A.J."/>
            <person name="Thomas B.C."/>
            <person name="Singh A."/>
            <person name="Wilkins M.J."/>
            <person name="Karaoz U."/>
            <person name="Brodie E.L."/>
            <person name="Williams K.H."/>
            <person name="Hubbard S.S."/>
            <person name="Banfield J.F."/>
        </authorList>
    </citation>
    <scope>NUCLEOTIDE SEQUENCE [LARGE SCALE GENOMIC DNA]</scope>
</reference>
<feature type="transmembrane region" description="Helical" evidence="1">
    <location>
        <begin position="125"/>
        <end position="145"/>
    </location>
</feature>
<dbReference type="GO" id="GO:0016020">
    <property type="term" value="C:membrane"/>
    <property type="evidence" value="ECO:0007669"/>
    <property type="project" value="TreeGrafter"/>
</dbReference>
<protein>
    <recommendedName>
        <fullName evidence="2">Acyltransferase 3 domain-containing protein</fullName>
    </recommendedName>
</protein>
<feature type="transmembrane region" description="Helical" evidence="1">
    <location>
        <begin position="190"/>
        <end position="213"/>
    </location>
</feature>
<feature type="transmembrane region" description="Helical" evidence="1">
    <location>
        <begin position="233"/>
        <end position="249"/>
    </location>
</feature>
<evidence type="ECO:0000259" key="2">
    <source>
        <dbReference type="Pfam" id="PF01757"/>
    </source>
</evidence>
<keyword evidence="1" id="KW-0472">Membrane</keyword>
<keyword evidence="1" id="KW-1133">Transmembrane helix</keyword>
<organism evidence="3 4">
    <name type="scientific">Candidatus Amesbacteria bacterium RIFOXYB1_FULL_44_23</name>
    <dbReference type="NCBI Taxonomy" id="1797263"/>
    <lineage>
        <taxon>Bacteria</taxon>
        <taxon>Candidatus Amesiibacteriota</taxon>
    </lineage>
</organism>
<feature type="transmembrane region" description="Helical" evidence="1">
    <location>
        <begin position="12"/>
        <end position="33"/>
    </location>
</feature>
<dbReference type="GO" id="GO:0000271">
    <property type="term" value="P:polysaccharide biosynthetic process"/>
    <property type="evidence" value="ECO:0007669"/>
    <property type="project" value="TreeGrafter"/>
</dbReference>
<proteinExistence type="predicted"/>
<dbReference type="GO" id="GO:0016747">
    <property type="term" value="F:acyltransferase activity, transferring groups other than amino-acyl groups"/>
    <property type="evidence" value="ECO:0007669"/>
    <property type="project" value="InterPro"/>
</dbReference>
<comment type="caution">
    <text evidence="3">The sequence shown here is derived from an EMBL/GenBank/DDBJ whole genome shotgun (WGS) entry which is preliminary data.</text>
</comment>
<gene>
    <name evidence="3" type="ORF">A2397_03580</name>
</gene>
<dbReference type="PANTHER" id="PTHR23028:SF131">
    <property type="entry name" value="BLR2367 PROTEIN"/>
    <property type="match status" value="1"/>
</dbReference>
<dbReference type="Proteomes" id="UP000176424">
    <property type="component" value="Unassembled WGS sequence"/>
</dbReference>
<feature type="transmembrane region" description="Helical" evidence="1">
    <location>
        <begin position="53"/>
        <end position="75"/>
    </location>
</feature>
<dbReference type="STRING" id="1797263.A2397_03580"/>
<dbReference type="EMBL" id="MEXR01000060">
    <property type="protein sequence ID" value="OGD08285.1"/>
    <property type="molecule type" value="Genomic_DNA"/>
</dbReference>
<dbReference type="PANTHER" id="PTHR23028">
    <property type="entry name" value="ACETYLTRANSFERASE"/>
    <property type="match status" value="1"/>
</dbReference>
<sequence>MVVQDRYQELDSLRGIVALTVLAYHYFLVLIVFNSDTFGSSNWVNLLKYTPLHVFWAGYEAVLFFFVLSGFVLSLKFYSRKKVSYRSFLIKRWFRIYVPYYGILILALTLFALVSRLGIPGLSGWFNSIWVRPVTFGSLLNHLVLIRPFGYGQYIPVLWSLAVEVRISIIFPLLMLFIKKYDWKLNLLLGIGLAAFYYEIMAFVYLFILGALLAKHRKTICSRFGKLSGMLKIMLLVISGLLYTVRYWAFIDEGIGDQHSLMSDVLISSGIALLIILAFSTRMSGFLKIKPFVFLGKISYSIYLSHAVILITLIYAFYSYLPIYIIWLISLFVTIIASFVSYKCLEQPAIRVGRRFAEKQEALGKGKRQLG</sequence>
<keyword evidence="1" id="KW-0812">Transmembrane</keyword>
<dbReference type="InterPro" id="IPR002656">
    <property type="entry name" value="Acyl_transf_3_dom"/>
</dbReference>
<feature type="transmembrane region" description="Helical" evidence="1">
    <location>
        <begin position="300"/>
        <end position="318"/>
    </location>
</feature>
<feature type="transmembrane region" description="Helical" evidence="1">
    <location>
        <begin position="157"/>
        <end position="178"/>
    </location>
</feature>
<name>A0A1F4ZPK7_9BACT</name>
<feature type="domain" description="Acyltransferase 3" evidence="2">
    <location>
        <begin position="8"/>
        <end position="342"/>
    </location>
</feature>
<accession>A0A1F4ZPK7</accession>
<dbReference type="AlphaFoldDB" id="A0A1F4ZPK7"/>
<evidence type="ECO:0000313" key="4">
    <source>
        <dbReference type="Proteomes" id="UP000176424"/>
    </source>
</evidence>
<feature type="transmembrane region" description="Helical" evidence="1">
    <location>
        <begin position="261"/>
        <end position="279"/>
    </location>
</feature>